<evidence type="ECO:0000256" key="1">
    <source>
        <dbReference type="SAM" id="MobiDB-lite"/>
    </source>
</evidence>
<evidence type="ECO:0000313" key="2">
    <source>
        <dbReference type="EMBL" id="KMS51473.1"/>
    </source>
</evidence>
<feature type="compositionally biased region" description="Low complexity" evidence="1">
    <location>
        <begin position="93"/>
        <end position="102"/>
    </location>
</feature>
<keyword evidence="3" id="KW-1185">Reference proteome</keyword>
<dbReference type="PATRIC" id="fig|1114963.3.peg.4504"/>
<proteinExistence type="predicted"/>
<organism evidence="2 3">
    <name type="scientific">Novosphingobium barchaimii LL02</name>
    <dbReference type="NCBI Taxonomy" id="1114963"/>
    <lineage>
        <taxon>Bacteria</taxon>
        <taxon>Pseudomonadati</taxon>
        <taxon>Pseudomonadota</taxon>
        <taxon>Alphaproteobacteria</taxon>
        <taxon>Sphingomonadales</taxon>
        <taxon>Sphingomonadaceae</taxon>
        <taxon>Novosphingobium</taxon>
    </lineage>
</organism>
<name>A0A0J7XK33_9SPHN</name>
<dbReference type="AlphaFoldDB" id="A0A0J7XK33"/>
<dbReference type="EMBL" id="JACU01000012">
    <property type="protein sequence ID" value="KMS51473.1"/>
    <property type="molecule type" value="Genomic_DNA"/>
</dbReference>
<dbReference type="Pfam" id="PF06412">
    <property type="entry name" value="TraD"/>
    <property type="match status" value="1"/>
</dbReference>
<dbReference type="Proteomes" id="UP000052268">
    <property type="component" value="Unassembled WGS sequence"/>
</dbReference>
<evidence type="ECO:0000313" key="3">
    <source>
        <dbReference type="Proteomes" id="UP000052268"/>
    </source>
</evidence>
<dbReference type="OrthoDB" id="7284210at2"/>
<reference evidence="2 3" key="1">
    <citation type="journal article" date="2015" name="G3 (Bethesda)">
        <title>Insights into Ongoing Evolution of the Hexachlorocyclohexane Catabolic Pathway from Comparative Genomics of Ten Sphingomonadaceae Strains.</title>
        <authorList>
            <person name="Pearce S.L."/>
            <person name="Oakeshott J.G."/>
            <person name="Pandey G."/>
        </authorList>
    </citation>
    <scope>NUCLEOTIDE SEQUENCE [LARGE SCALE GENOMIC DNA]</scope>
    <source>
        <strain evidence="2 3">LL02</strain>
    </source>
</reference>
<sequence length="102" mass="10650">MRKVRDYDAELKALGDKARAIKAKKVQQLGELVTSTGADALDADVLAGALLHIVAEAQVEGNREAWRSDGAAFFQGRGRKAGRRAGGNGEGGSQANAGEEQA</sequence>
<protein>
    <submittedName>
        <fullName evidence="2">Conjugal transfer protein TraD</fullName>
    </submittedName>
</protein>
<gene>
    <name evidence="2" type="ORF">V474_04350</name>
</gene>
<dbReference type="InterPro" id="IPR009444">
    <property type="entry name" value="Conjugal_tfr_TraD_a-type"/>
</dbReference>
<comment type="caution">
    <text evidence="2">The sequence shown here is derived from an EMBL/GenBank/DDBJ whole genome shotgun (WGS) entry which is preliminary data.</text>
</comment>
<accession>A0A0J7XK33</accession>
<dbReference type="RefSeq" id="WP_059153307.1">
    <property type="nucleotide sequence ID" value="NZ_KQ130458.1"/>
</dbReference>
<feature type="region of interest" description="Disordered" evidence="1">
    <location>
        <begin position="77"/>
        <end position="102"/>
    </location>
</feature>